<feature type="domain" description="Response regulatory" evidence="7">
    <location>
        <begin position="40"/>
        <end position="157"/>
    </location>
</feature>
<dbReference type="EMBL" id="JASCSA010000004">
    <property type="protein sequence ID" value="MDI5884176.1"/>
    <property type="molecule type" value="Genomic_DNA"/>
</dbReference>
<dbReference type="SMART" id="SM00862">
    <property type="entry name" value="Trans_reg_C"/>
    <property type="match status" value="1"/>
</dbReference>
<evidence type="ECO:0000256" key="2">
    <source>
        <dbReference type="ARBA" id="ARBA00023125"/>
    </source>
</evidence>
<organism evidence="9 10">
    <name type="scientific">Cobetia amphilecti</name>
    <dbReference type="NCBI Taxonomy" id="1055104"/>
    <lineage>
        <taxon>Bacteria</taxon>
        <taxon>Pseudomonadati</taxon>
        <taxon>Pseudomonadota</taxon>
        <taxon>Gammaproteobacteria</taxon>
        <taxon>Oceanospirillales</taxon>
        <taxon>Halomonadaceae</taxon>
        <taxon>Cobetia</taxon>
    </lineage>
</organism>
<dbReference type="CDD" id="cd00383">
    <property type="entry name" value="trans_reg_C"/>
    <property type="match status" value="1"/>
</dbReference>
<feature type="compositionally biased region" description="Low complexity" evidence="6">
    <location>
        <begin position="1"/>
        <end position="13"/>
    </location>
</feature>
<dbReference type="SUPFAM" id="SSF52172">
    <property type="entry name" value="CheY-like"/>
    <property type="match status" value="1"/>
</dbReference>
<dbReference type="Pfam" id="PF00486">
    <property type="entry name" value="Trans_reg_C"/>
    <property type="match status" value="1"/>
</dbReference>
<feature type="DNA-binding region" description="OmpR/PhoB-type" evidence="5">
    <location>
        <begin position="184"/>
        <end position="280"/>
    </location>
</feature>
<dbReference type="SMART" id="SM00448">
    <property type="entry name" value="REC"/>
    <property type="match status" value="1"/>
</dbReference>
<dbReference type="Proteomes" id="UP001229025">
    <property type="component" value="Unassembled WGS sequence"/>
</dbReference>
<dbReference type="Gene3D" id="1.10.10.10">
    <property type="entry name" value="Winged helix-like DNA-binding domain superfamily/Winged helix DNA-binding domain"/>
    <property type="match status" value="1"/>
</dbReference>
<dbReference type="RefSeq" id="WP_284726686.1">
    <property type="nucleotide sequence ID" value="NZ_JASCSA010000004.1"/>
</dbReference>
<accession>A0ABT6UN99</accession>
<sequence>MTSPDSLPSAPDDSAADDSAADASTADASAHGPATAPPPALLLVEDDALLSSTLCSVFSAEGLAVTHLADGAAALARLATSHDHGFALIVLDLNLPGASGLEILAALRQHDRQTPVLILTARGAIEDRVRGLDLGADDYLAKPFVLDELEARVRALLRRHATLHASQQATLQASQQPAASSDIAPRLTLGSLAFEPLNARFLLADAPLALPPREQRLLGCLIQHAGEPVDKARLTREAFGEEEAVGDNAIEVYVHRLRKRLEGSDVNLRTIRGLGYLLEQTTDGSA</sequence>
<dbReference type="InterPro" id="IPR036388">
    <property type="entry name" value="WH-like_DNA-bd_sf"/>
</dbReference>
<dbReference type="PANTHER" id="PTHR48111">
    <property type="entry name" value="REGULATOR OF RPOS"/>
    <property type="match status" value="1"/>
</dbReference>
<dbReference type="SUPFAM" id="SSF46894">
    <property type="entry name" value="C-terminal effector domain of the bipartite response regulators"/>
    <property type="match status" value="1"/>
</dbReference>
<name>A0ABT6UN99_9GAMM</name>
<keyword evidence="10" id="KW-1185">Reference proteome</keyword>
<evidence type="ECO:0000259" key="8">
    <source>
        <dbReference type="PROSITE" id="PS51755"/>
    </source>
</evidence>
<reference evidence="9 10" key="1">
    <citation type="submission" date="2023-04" db="EMBL/GenBank/DDBJ databases">
        <authorList>
            <person name="Otstavnykh N."/>
            <person name="Seitkalieva A."/>
            <person name="Bystritskaya E."/>
        </authorList>
    </citation>
    <scope>NUCLEOTIDE SEQUENCE [LARGE SCALE GENOMIC DNA]</scope>
    <source>
        <strain evidence="9 10">NRIC 0815</strain>
    </source>
</reference>
<dbReference type="InterPro" id="IPR039420">
    <property type="entry name" value="WalR-like"/>
</dbReference>
<reference evidence="10" key="2">
    <citation type="submission" date="2023-07" db="EMBL/GenBank/DDBJ databases">
        <title>Genome-based characterization of strain KMM 296 and proposal for reclassification of Cobetia litoralis and Cobetia pacifica, and emended description of the species Cobetia amphilecti and Cobetia marina.</title>
        <authorList>
            <person name="Balabanova L."/>
            <person name="Nedashkovskaya O."/>
        </authorList>
    </citation>
    <scope>NUCLEOTIDE SEQUENCE [LARGE SCALE GENOMIC DNA]</scope>
    <source>
        <strain evidence="10">NRIC 0815</strain>
    </source>
</reference>
<dbReference type="PANTHER" id="PTHR48111:SF67">
    <property type="entry name" value="TRANSCRIPTIONAL REGULATORY PROTEIN TCTD"/>
    <property type="match status" value="1"/>
</dbReference>
<keyword evidence="4" id="KW-0597">Phosphoprotein</keyword>
<feature type="compositionally biased region" description="Low complexity" evidence="6">
    <location>
        <begin position="21"/>
        <end position="34"/>
    </location>
</feature>
<dbReference type="InterPro" id="IPR001789">
    <property type="entry name" value="Sig_transdc_resp-reg_receiver"/>
</dbReference>
<dbReference type="InterPro" id="IPR011006">
    <property type="entry name" value="CheY-like_superfamily"/>
</dbReference>
<dbReference type="Pfam" id="PF00072">
    <property type="entry name" value="Response_reg"/>
    <property type="match status" value="1"/>
</dbReference>
<evidence type="ECO:0000259" key="7">
    <source>
        <dbReference type="PROSITE" id="PS50110"/>
    </source>
</evidence>
<dbReference type="PROSITE" id="PS50110">
    <property type="entry name" value="RESPONSE_REGULATORY"/>
    <property type="match status" value="1"/>
</dbReference>
<keyword evidence="2 5" id="KW-0238">DNA-binding</keyword>
<feature type="region of interest" description="Disordered" evidence="6">
    <location>
        <begin position="1"/>
        <end position="34"/>
    </location>
</feature>
<feature type="domain" description="OmpR/PhoB-type" evidence="8">
    <location>
        <begin position="184"/>
        <end position="280"/>
    </location>
</feature>
<proteinExistence type="predicted"/>
<dbReference type="Gene3D" id="3.40.50.2300">
    <property type="match status" value="1"/>
</dbReference>
<evidence type="ECO:0000313" key="9">
    <source>
        <dbReference type="EMBL" id="MDI5884176.1"/>
    </source>
</evidence>
<dbReference type="InterPro" id="IPR016032">
    <property type="entry name" value="Sig_transdc_resp-reg_C-effctor"/>
</dbReference>
<evidence type="ECO:0000256" key="3">
    <source>
        <dbReference type="ARBA" id="ARBA00023163"/>
    </source>
</evidence>
<dbReference type="CDD" id="cd17624">
    <property type="entry name" value="REC_OmpR_PmrA-like"/>
    <property type="match status" value="1"/>
</dbReference>
<feature type="modified residue" description="4-aspartylphosphate" evidence="4">
    <location>
        <position position="92"/>
    </location>
</feature>
<evidence type="ECO:0000256" key="5">
    <source>
        <dbReference type="PROSITE-ProRule" id="PRU01091"/>
    </source>
</evidence>
<evidence type="ECO:0000256" key="1">
    <source>
        <dbReference type="ARBA" id="ARBA00023015"/>
    </source>
</evidence>
<keyword evidence="3" id="KW-0804">Transcription</keyword>
<evidence type="ECO:0000256" key="4">
    <source>
        <dbReference type="PROSITE-ProRule" id="PRU00169"/>
    </source>
</evidence>
<comment type="caution">
    <text evidence="9">The sequence shown here is derived from an EMBL/GenBank/DDBJ whole genome shotgun (WGS) entry which is preliminary data.</text>
</comment>
<protein>
    <submittedName>
        <fullName evidence="9">Response regulator transcription factor</fullName>
    </submittedName>
</protein>
<gene>
    <name evidence="9" type="ORF">QLT01_07390</name>
</gene>
<dbReference type="InterPro" id="IPR001867">
    <property type="entry name" value="OmpR/PhoB-type_DNA-bd"/>
</dbReference>
<dbReference type="Gene3D" id="6.10.250.690">
    <property type="match status" value="1"/>
</dbReference>
<dbReference type="PROSITE" id="PS51755">
    <property type="entry name" value="OMPR_PHOB"/>
    <property type="match status" value="1"/>
</dbReference>
<evidence type="ECO:0000313" key="10">
    <source>
        <dbReference type="Proteomes" id="UP001229025"/>
    </source>
</evidence>
<keyword evidence="1" id="KW-0805">Transcription regulation</keyword>
<evidence type="ECO:0000256" key="6">
    <source>
        <dbReference type="SAM" id="MobiDB-lite"/>
    </source>
</evidence>